<reference evidence="1" key="2">
    <citation type="journal article" date="2023" name="BMC Genomics">
        <title>Pest status, molecular evolution, and epigenetic factors derived from the genome assembly of Frankliniella fusca, a thysanopteran phytovirus vector.</title>
        <authorList>
            <person name="Catto M.A."/>
            <person name="Labadie P.E."/>
            <person name="Jacobson A.L."/>
            <person name="Kennedy G.G."/>
            <person name="Srinivasan R."/>
            <person name="Hunt B.G."/>
        </authorList>
    </citation>
    <scope>NUCLEOTIDE SEQUENCE</scope>
    <source>
        <strain evidence="1">PL_HMW_Pooled</strain>
    </source>
</reference>
<evidence type="ECO:0000313" key="2">
    <source>
        <dbReference type="Proteomes" id="UP001219518"/>
    </source>
</evidence>
<proteinExistence type="predicted"/>
<comment type="caution">
    <text evidence="1">The sequence shown here is derived from an EMBL/GenBank/DDBJ whole genome shotgun (WGS) entry which is preliminary data.</text>
</comment>
<reference evidence="1" key="1">
    <citation type="submission" date="2021-07" db="EMBL/GenBank/DDBJ databases">
        <authorList>
            <person name="Catto M.A."/>
            <person name="Jacobson A."/>
            <person name="Kennedy G."/>
            <person name="Labadie P."/>
            <person name="Hunt B.G."/>
            <person name="Srinivasan R."/>
        </authorList>
    </citation>
    <scope>NUCLEOTIDE SEQUENCE</scope>
    <source>
        <strain evidence="1">PL_HMW_Pooled</strain>
        <tissue evidence="1">Head</tissue>
    </source>
</reference>
<name>A0AAE1LCI6_9NEOP</name>
<gene>
    <name evidence="1" type="ORF">KUF71_023851</name>
</gene>
<organism evidence="1 2">
    <name type="scientific">Frankliniella fusca</name>
    <dbReference type="NCBI Taxonomy" id="407009"/>
    <lineage>
        <taxon>Eukaryota</taxon>
        <taxon>Metazoa</taxon>
        <taxon>Ecdysozoa</taxon>
        <taxon>Arthropoda</taxon>
        <taxon>Hexapoda</taxon>
        <taxon>Insecta</taxon>
        <taxon>Pterygota</taxon>
        <taxon>Neoptera</taxon>
        <taxon>Paraneoptera</taxon>
        <taxon>Thysanoptera</taxon>
        <taxon>Terebrantia</taxon>
        <taxon>Thripoidea</taxon>
        <taxon>Thripidae</taxon>
        <taxon>Frankliniella</taxon>
    </lineage>
</organism>
<accession>A0AAE1LCI6</accession>
<protein>
    <submittedName>
        <fullName evidence="1">Gem-associated protein 7</fullName>
    </submittedName>
</protein>
<dbReference type="EMBL" id="JAHWGI010000380">
    <property type="protein sequence ID" value="KAK3914450.1"/>
    <property type="molecule type" value="Genomic_DNA"/>
</dbReference>
<sequence length="164" mass="18503">MTKCDCNIGKASCVPVTLAVTLQGIRSLWTKNRVFLTSASAPHQNLNLRTKWESIASRYWDRSDHFIMIASLRRRDWNSVRERDGDRSSSPTPHPALLAIGGLSRAVLHLMREYVRVLEHSGVSDEMAANRMVHEFVAPIAIKTPLLYPTLSPSKCSTLKKKVY</sequence>
<evidence type="ECO:0000313" key="1">
    <source>
        <dbReference type="EMBL" id="KAK3914450.1"/>
    </source>
</evidence>
<dbReference type="AlphaFoldDB" id="A0AAE1LCI6"/>
<dbReference type="Proteomes" id="UP001219518">
    <property type="component" value="Unassembled WGS sequence"/>
</dbReference>
<keyword evidence="2" id="KW-1185">Reference proteome</keyword>